<dbReference type="Gene3D" id="1.10.8.870">
    <property type="entry name" value="Alpha-glycerophosphate oxidase, cap domain"/>
    <property type="match status" value="1"/>
</dbReference>
<evidence type="ECO:0000256" key="1">
    <source>
        <dbReference type="ARBA" id="ARBA00001974"/>
    </source>
</evidence>
<accession>A0ABY7BXV8</accession>
<dbReference type="Pfam" id="PF16901">
    <property type="entry name" value="DAO_C"/>
    <property type="match status" value="1"/>
</dbReference>
<dbReference type="PANTHER" id="PTHR11985">
    <property type="entry name" value="GLYCEROL-3-PHOSPHATE DEHYDROGENASE"/>
    <property type="match status" value="1"/>
</dbReference>
<keyword evidence="5" id="KW-0560">Oxidoreductase</keyword>
<evidence type="ECO:0000313" key="9">
    <source>
        <dbReference type="Proteomes" id="UP001164020"/>
    </source>
</evidence>
<keyword evidence="4" id="KW-0274">FAD</keyword>
<keyword evidence="9" id="KW-1185">Reference proteome</keyword>
<dbReference type="Gene3D" id="3.30.9.10">
    <property type="entry name" value="D-Amino Acid Oxidase, subunit A, domain 2"/>
    <property type="match status" value="1"/>
</dbReference>
<evidence type="ECO:0000259" key="7">
    <source>
        <dbReference type="Pfam" id="PF16901"/>
    </source>
</evidence>
<dbReference type="Pfam" id="PF01266">
    <property type="entry name" value="DAO"/>
    <property type="match status" value="1"/>
</dbReference>
<evidence type="ECO:0000313" key="8">
    <source>
        <dbReference type="EMBL" id="WAP68292.1"/>
    </source>
</evidence>
<feature type="domain" description="FAD dependent oxidoreductase" evidence="6">
    <location>
        <begin position="20"/>
        <end position="371"/>
    </location>
</feature>
<name>A0ABY7BXV8_9HYPH</name>
<evidence type="ECO:0000256" key="4">
    <source>
        <dbReference type="ARBA" id="ARBA00022827"/>
    </source>
</evidence>
<dbReference type="PROSITE" id="PS00978">
    <property type="entry name" value="FAD_G3PDH_2"/>
    <property type="match status" value="1"/>
</dbReference>
<sequence>MRTRQEQLEELRVAGGWNGIVIVGGGINGIGVFRDLAAQGVPALLVEKGDFCSGTSAAPSRLIHGGLRYLETGEFALVRESVEERNHLLVNAPHLVRPIPVWVPLFSWGGGLSGALLRFLRLRRDPGPKGAALVKIGLSIFDRFGRLRKTMPNHRMVARSEALGQLPALTDRVKIVGEYFDARLSSPERLGLELVADAEAACPAASALPYVEVSGLVDGQLMLRDRIDGEEFSVVPSLVVNCTGAWLDEVNHELAIADRLTGGTKGSHLVIRRPDLAGELGERMLYFETHDHRACLIYAIDEAHCLLGTTDLRTDDPDDVVCSDAEIDYLFKVAAEVMPDRPIHRSDIVFAYAGVRPLPATASGSTGAISRDHSIRVFEPGGARPFPLLALVGGKWTTYRACAEQIADMVLRRIAAPRRASTLDEPIGGGRDLAPGATDIAALAEDLQRRHRALSADLAGRLARRYGTGAPGMLESFAGRDFEPLSSAPTYLRGEIRHIAEVERVTRLEDVILRRTLLPFEGLANSEVVQEVGGIVGAALGWTSQKTGQEIDACLDLLARRYRVDIGGNATEERQTSIAVG</sequence>
<organism evidence="8 9">
    <name type="scientific">Jiella pelagia</name>
    <dbReference type="NCBI Taxonomy" id="2986949"/>
    <lineage>
        <taxon>Bacteria</taxon>
        <taxon>Pseudomonadati</taxon>
        <taxon>Pseudomonadota</taxon>
        <taxon>Alphaproteobacteria</taxon>
        <taxon>Hyphomicrobiales</taxon>
        <taxon>Aurantimonadaceae</taxon>
        <taxon>Jiella</taxon>
    </lineage>
</organism>
<keyword evidence="3" id="KW-0285">Flavoprotein</keyword>
<evidence type="ECO:0000256" key="5">
    <source>
        <dbReference type="ARBA" id="ARBA00023002"/>
    </source>
</evidence>
<comment type="cofactor">
    <cofactor evidence="1">
        <name>FAD</name>
        <dbReference type="ChEBI" id="CHEBI:57692"/>
    </cofactor>
</comment>
<evidence type="ECO:0000259" key="6">
    <source>
        <dbReference type="Pfam" id="PF01266"/>
    </source>
</evidence>
<comment type="similarity">
    <text evidence="2">Belongs to the FAD-dependent glycerol-3-phosphate dehydrogenase family.</text>
</comment>
<dbReference type="RefSeq" id="WP_268880768.1">
    <property type="nucleotide sequence ID" value="NZ_CP114029.1"/>
</dbReference>
<dbReference type="Proteomes" id="UP001164020">
    <property type="component" value="Chromosome"/>
</dbReference>
<evidence type="ECO:0000256" key="3">
    <source>
        <dbReference type="ARBA" id="ARBA00022630"/>
    </source>
</evidence>
<gene>
    <name evidence="8" type="ORF">OH818_23560</name>
</gene>
<dbReference type="SUPFAM" id="SSF51905">
    <property type="entry name" value="FAD/NAD(P)-binding domain"/>
    <property type="match status" value="1"/>
</dbReference>
<dbReference type="InterPro" id="IPR036188">
    <property type="entry name" value="FAD/NAD-bd_sf"/>
</dbReference>
<dbReference type="InterPro" id="IPR006076">
    <property type="entry name" value="FAD-dep_OxRdtase"/>
</dbReference>
<dbReference type="InterPro" id="IPR000447">
    <property type="entry name" value="G3P_DH_FAD-dep"/>
</dbReference>
<dbReference type="Gene3D" id="3.50.50.60">
    <property type="entry name" value="FAD/NAD(P)-binding domain"/>
    <property type="match status" value="1"/>
</dbReference>
<reference evidence="8" key="1">
    <citation type="submission" date="2022-12" db="EMBL/GenBank/DDBJ databases">
        <title>Jiella pelagia sp. nov., isolated from phosphonate enriched culture of Northwest Pacific surface seawater.</title>
        <authorList>
            <person name="Shin D.Y."/>
            <person name="Hwang C.Y."/>
        </authorList>
    </citation>
    <scope>NUCLEOTIDE SEQUENCE</scope>
    <source>
        <strain evidence="8">HL-NP1</strain>
    </source>
</reference>
<dbReference type="PRINTS" id="PR01001">
    <property type="entry name" value="FADG3PDH"/>
</dbReference>
<evidence type="ECO:0000256" key="2">
    <source>
        <dbReference type="ARBA" id="ARBA00007330"/>
    </source>
</evidence>
<dbReference type="InterPro" id="IPR038299">
    <property type="entry name" value="DAO_C_sf"/>
</dbReference>
<dbReference type="InterPro" id="IPR031656">
    <property type="entry name" value="DAO_C"/>
</dbReference>
<dbReference type="PANTHER" id="PTHR11985:SF15">
    <property type="entry name" value="GLYCEROL-3-PHOSPHATE DEHYDROGENASE, MITOCHONDRIAL"/>
    <property type="match status" value="1"/>
</dbReference>
<dbReference type="EMBL" id="CP114029">
    <property type="protein sequence ID" value="WAP68292.1"/>
    <property type="molecule type" value="Genomic_DNA"/>
</dbReference>
<feature type="domain" description="Alpha-glycerophosphate oxidase C-terminal" evidence="7">
    <location>
        <begin position="422"/>
        <end position="546"/>
    </location>
</feature>
<proteinExistence type="inferred from homology"/>
<protein>
    <submittedName>
        <fullName evidence="8">Glycerol-3-phosphate dehydrogenase/oxidase</fullName>
    </submittedName>
</protein>